<dbReference type="PROSITE" id="PS50011">
    <property type="entry name" value="PROTEIN_KINASE_DOM"/>
    <property type="match status" value="1"/>
</dbReference>
<evidence type="ECO:0000313" key="13">
    <source>
        <dbReference type="EMBL" id="KAK5576892.1"/>
    </source>
</evidence>
<dbReference type="EC" id="2.7.11.1" evidence="2"/>
<dbReference type="GO" id="GO:0005737">
    <property type="term" value="C:cytoplasm"/>
    <property type="evidence" value="ECO:0007669"/>
    <property type="project" value="TreeGrafter"/>
</dbReference>
<dbReference type="GO" id="GO:0004674">
    <property type="term" value="F:protein serine/threonine kinase activity"/>
    <property type="evidence" value="ECO:0007669"/>
    <property type="project" value="UniProtKB-KW"/>
</dbReference>
<dbReference type="Gene3D" id="1.10.510.10">
    <property type="entry name" value="Transferase(Phosphotransferase) domain 1"/>
    <property type="match status" value="1"/>
</dbReference>
<proteinExistence type="inferred from homology"/>
<dbReference type="InterPro" id="IPR011009">
    <property type="entry name" value="Kinase-like_dom_sf"/>
</dbReference>
<comment type="similarity">
    <text evidence="1">Belongs to the protein kinase superfamily. STE Ser/Thr protein kinase family. STE20 subfamily.</text>
</comment>
<evidence type="ECO:0000256" key="9">
    <source>
        <dbReference type="ARBA" id="ARBA00048679"/>
    </source>
</evidence>
<evidence type="ECO:0000256" key="3">
    <source>
        <dbReference type="ARBA" id="ARBA00022527"/>
    </source>
</evidence>
<dbReference type="PANTHER" id="PTHR48012:SF18">
    <property type="entry name" value="HAPPYHOUR, ISOFORM A"/>
    <property type="match status" value="1"/>
</dbReference>
<feature type="compositionally biased region" description="Polar residues" evidence="11">
    <location>
        <begin position="419"/>
        <end position="438"/>
    </location>
</feature>
<dbReference type="FunFam" id="1.10.510.10:FF:000207">
    <property type="entry name" value="serine/threonine-protein kinase dst1 isoform X1"/>
    <property type="match status" value="1"/>
</dbReference>
<feature type="compositionally biased region" description="Low complexity" evidence="11">
    <location>
        <begin position="595"/>
        <end position="618"/>
    </location>
</feature>
<dbReference type="Pfam" id="PF00069">
    <property type="entry name" value="Pkinase"/>
    <property type="match status" value="1"/>
</dbReference>
<evidence type="ECO:0000256" key="1">
    <source>
        <dbReference type="ARBA" id="ARBA00008874"/>
    </source>
</evidence>
<evidence type="ECO:0000259" key="12">
    <source>
        <dbReference type="PROSITE" id="PS50011"/>
    </source>
</evidence>
<evidence type="ECO:0000256" key="7">
    <source>
        <dbReference type="ARBA" id="ARBA00022840"/>
    </source>
</evidence>
<feature type="compositionally biased region" description="Low complexity" evidence="11">
    <location>
        <begin position="397"/>
        <end position="411"/>
    </location>
</feature>
<dbReference type="InterPro" id="IPR050629">
    <property type="entry name" value="STE20/SPS1-PAK"/>
</dbReference>
<evidence type="ECO:0000256" key="11">
    <source>
        <dbReference type="SAM" id="MobiDB-lite"/>
    </source>
</evidence>
<dbReference type="CDD" id="cd06613">
    <property type="entry name" value="STKc_MAP4K3_like"/>
    <property type="match status" value="1"/>
</dbReference>
<keyword evidence="3" id="KW-0723">Serine/threonine-protein kinase</keyword>
<comment type="catalytic activity">
    <reaction evidence="9">
        <text>L-seryl-[protein] + ATP = O-phospho-L-seryl-[protein] + ADP + H(+)</text>
        <dbReference type="Rhea" id="RHEA:17989"/>
        <dbReference type="Rhea" id="RHEA-COMP:9863"/>
        <dbReference type="Rhea" id="RHEA-COMP:11604"/>
        <dbReference type="ChEBI" id="CHEBI:15378"/>
        <dbReference type="ChEBI" id="CHEBI:29999"/>
        <dbReference type="ChEBI" id="CHEBI:30616"/>
        <dbReference type="ChEBI" id="CHEBI:83421"/>
        <dbReference type="ChEBI" id="CHEBI:456216"/>
        <dbReference type="EC" id="2.7.11.1"/>
    </reaction>
</comment>
<evidence type="ECO:0000256" key="2">
    <source>
        <dbReference type="ARBA" id="ARBA00012513"/>
    </source>
</evidence>
<keyword evidence="4" id="KW-0808">Transferase</keyword>
<feature type="domain" description="Protein kinase" evidence="12">
    <location>
        <begin position="29"/>
        <end position="281"/>
    </location>
</feature>
<feature type="compositionally biased region" description="Low complexity" evidence="11">
    <location>
        <begin position="448"/>
        <end position="457"/>
    </location>
</feature>
<name>A0AAN7YV66_9MYCE</name>
<evidence type="ECO:0000256" key="6">
    <source>
        <dbReference type="ARBA" id="ARBA00022777"/>
    </source>
</evidence>
<dbReference type="InterPro" id="IPR017441">
    <property type="entry name" value="Protein_kinase_ATP_BS"/>
</dbReference>
<comment type="caution">
    <text evidence="13">The sequence shown here is derived from an EMBL/GenBank/DDBJ whole genome shotgun (WGS) entry which is preliminary data.</text>
</comment>
<dbReference type="Proteomes" id="UP001344447">
    <property type="component" value="Unassembled WGS sequence"/>
</dbReference>
<dbReference type="SMART" id="SM00220">
    <property type="entry name" value="S_TKc"/>
    <property type="match status" value="1"/>
</dbReference>
<comment type="catalytic activity">
    <reaction evidence="8">
        <text>L-threonyl-[protein] + ATP = O-phospho-L-threonyl-[protein] + ADP + H(+)</text>
        <dbReference type="Rhea" id="RHEA:46608"/>
        <dbReference type="Rhea" id="RHEA-COMP:11060"/>
        <dbReference type="Rhea" id="RHEA-COMP:11605"/>
        <dbReference type="ChEBI" id="CHEBI:15378"/>
        <dbReference type="ChEBI" id="CHEBI:30013"/>
        <dbReference type="ChEBI" id="CHEBI:30616"/>
        <dbReference type="ChEBI" id="CHEBI:61977"/>
        <dbReference type="ChEBI" id="CHEBI:456216"/>
        <dbReference type="EC" id="2.7.11.1"/>
    </reaction>
</comment>
<keyword evidence="7 10" id="KW-0067">ATP-binding</keyword>
<feature type="compositionally biased region" description="Low complexity" evidence="11">
    <location>
        <begin position="487"/>
        <end position="499"/>
    </location>
</feature>
<feature type="compositionally biased region" description="Low complexity" evidence="11">
    <location>
        <begin position="532"/>
        <end position="580"/>
    </location>
</feature>
<dbReference type="AlphaFoldDB" id="A0AAN7YV66"/>
<feature type="compositionally biased region" description="Polar residues" evidence="11">
    <location>
        <begin position="470"/>
        <end position="480"/>
    </location>
</feature>
<evidence type="ECO:0000256" key="4">
    <source>
        <dbReference type="ARBA" id="ARBA00022679"/>
    </source>
</evidence>
<keyword evidence="5 10" id="KW-0547">Nucleotide-binding</keyword>
<keyword evidence="14" id="KW-1185">Reference proteome</keyword>
<feature type="region of interest" description="Disordered" evidence="11">
    <location>
        <begin position="368"/>
        <end position="633"/>
    </location>
</feature>
<accession>A0AAN7YV66</accession>
<gene>
    <name evidence="13" type="ORF">RB653_001829</name>
</gene>
<protein>
    <recommendedName>
        <fullName evidence="2">non-specific serine/threonine protein kinase</fullName>
        <ecNumber evidence="2">2.7.11.1</ecNumber>
    </recommendedName>
</protein>
<dbReference type="PANTHER" id="PTHR48012">
    <property type="entry name" value="STERILE20-LIKE KINASE, ISOFORM B-RELATED"/>
    <property type="match status" value="1"/>
</dbReference>
<dbReference type="GO" id="GO:0005524">
    <property type="term" value="F:ATP binding"/>
    <property type="evidence" value="ECO:0007669"/>
    <property type="project" value="UniProtKB-UniRule"/>
</dbReference>
<evidence type="ECO:0000256" key="5">
    <source>
        <dbReference type="ARBA" id="ARBA00022741"/>
    </source>
</evidence>
<dbReference type="PROSITE" id="PS00107">
    <property type="entry name" value="PROTEIN_KINASE_ATP"/>
    <property type="match status" value="1"/>
</dbReference>
<feature type="compositionally biased region" description="Polar residues" evidence="11">
    <location>
        <begin position="507"/>
        <end position="531"/>
    </location>
</feature>
<evidence type="ECO:0000256" key="10">
    <source>
        <dbReference type="PROSITE-ProRule" id="PRU10141"/>
    </source>
</evidence>
<sequence>MAIKKPINVKQLSDKLGVPILPDDPQTIYHIQERLGKGSFGQVFKAVHIANGKVVAIKIISLDDQEAIKDVRKEISILAECNDPNIVQYFGSYFKDHQLWIVMEYCGGGSVSDLLQVIETISEDEIALICREALKGLNYLHEFKKIHRDIKGGNILLNDKGEVKLADFGVSAQLFNTFSKRNTFVGTPYWMAPEVIQENKYDGKADVWSLGITAIEMAEGLPPNSNVHPMRVIFMIPREESPALMDKNIWSERFQNFISKCLTKDPAERPTAKELLNHEFIQTKKPLSILCDLVENCKTLLNNSSMFEDEDEEEANYSTFVEKKTASDDEKDNTNYSTVITKDDDGNNNYSTVITKDEIYSTVITKDDIDDDKNKNNNFSTVITKDDPPSTDDESDNSSSSSSSRNITSPISKRKPRQQPITNSPSPKTSPLSSNNNRILADNILSPTTTTTTTTTTIDQDEGDVKNIVNKFQPNKSITPQKPPLPSSNNNTTTSTNNTPIKPSNGLKKSNSNTPVQLKTSGERTPTTPLKNISNNNSVIYSNNNSSNNNYNNNYNNNNNNNNSNNHNNNYNNNYNNNIIAPKSPSPTTGQKILKSNSGSGGVLKSSGGLSSKRSPSSKTRHSSSKEPKESLSENLQNIYRNDCTIQLPFLTLNNISSDYLLSTDYRYNDFKSSLDGLCVDPSLISSKLSFSPYIGNLIKSLSYHRDIQENELMTPKESIQNTKIVNDLSSTVKTIFRL</sequence>
<feature type="binding site" evidence="10">
    <location>
        <position position="58"/>
    </location>
    <ligand>
        <name>ATP</name>
        <dbReference type="ChEBI" id="CHEBI:30616"/>
    </ligand>
</feature>
<keyword evidence="6" id="KW-0418">Kinase</keyword>
<dbReference type="InterPro" id="IPR000719">
    <property type="entry name" value="Prot_kinase_dom"/>
</dbReference>
<dbReference type="SUPFAM" id="SSF56112">
    <property type="entry name" value="Protein kinase-like (PK-like)"/>
    <property type="match status" value="1"/>
</dbReference>
<evidence type="ECO:0000313" key="14">
    <source>
        <dbReference type="Proteomes" id="UP001344447"/>
    </source>
</evidence>
<dbReference type="EMBL" id="JAVFKY010000004">
    <property type="protein sequence ID" value="KAK5576892.1"/>
    <property type="molecule type" value="Genomic_DNA"/>
</dbReference>
<dbReference type="GO" id="GO:0035556">
    <property type="term" value="P:intracellular signal transduction"/>
    <property type="evidence" value="ECO:0007669"/>
    <property type="project" value="TreeGrafter"/>
</dbReference>
<reference evidence="13 14" key="1">
    <citation type="submission" date="2023-11" db="EMBL/GenBank/DDBJ databases">
        <title>Dfirmibasis_genome.</title>
        <authorList>
            <person name="Edelbroek B."/>
            <person name="Kjellin J."/>
            <person name="Jerlstrom-Hultqvist J."/>
            <person name="Soderbom F."/>
        </authorList>
    </citation>
    <scope>NUCLEOTIDE SEQUENCE [LARGE SCALE GENOMIC DNA]</scope>
    <source>
        <strain evidence="13 14">TNS-C-14</strain>
    </source>
</reference>
<evidence type="ECO:0000256" key="8">
    <source>
        <dbReference type="ARBA" id="ARBA00047899"/>
    </source>
</evidence>
<feature type="region of interest" description="Disordered" evidence="11">
    <location>
        <begin position="321"/>
        <end position="350"/>
    </location>
</feature>
<organism evidence="13 14">
    <name type="scientific">Dictyostelium firmibasis</name>
    <dbReference type="NCBI Taxonomy" id="79012"/>
    <lineage>
        <taxon>Eukaryota</taxon>
        <taxon>Amoebozoa</taxon>
        <taxon>Evosea</taxon>
        <taxon>Eumycetozoa</taxon>
        <taxon>Dictyostelia</taxon>
        <taxon>Dictyosteliales</taxon>
        <taxon>Dictyosteliaceae</taxon>
        <taxon>Dictyostelium</taxon>
    </lineage>
</organism>